<reference evidence="1 2" key="1">
    <citation type="submission" date="2023-01" db="EMBL/GenBank/DDBJ databases">
        <authorList>
            <person name="Whitehead M."/>
        </authorList>
    </citation>
    <scope>NUCLEOTIDE SEQUENCE [LARGE SCALE GENOMIC DNA]</scope>
</reference>
<organism evidence="1 2">
    <name type="scientific">Macrosiphum euphorbiae</name>
    <name type="common">potato aphid</name>
    <dbReference type="NCBI Taxonomy" id="13131"/>
    <lineage>
        <taxon>Eukaryota</taxon>
        <taxon>Metazoa</taxon>
        <taxon>Ecdysozoa</taxon>
        <taxon>Arthropoda</taxon>
        <taxon>Hexapoda</taxon>
        <taxon>Insecta</taxon>
        <taxon>Pterygota</taxon>
        <taxon>Neoptera</taxon>
        <taxon>Paraneoptera</taxon>
        <taxon>Hemiptera</taxon>
        <taxon>Sternorrhyncha</taxon>
        <taxon>Aphidomorpha</taxon>
        <taxon>Aphidoidea</taxon>
        <taxon>Aphididae</taxon>
        <taxon>Macrosiphini</taxon>
        <taxon>Macrosiphum</taxon>
    </lineage>
</organism>
<protein>
    <submittedName>
        <fullName evidence="1">Uncharacterized protein</fullName>
    </submittedName>
</protein>
<accession>A0AAV0X7Z0</accession>
<name>A0AAV0X7Z0_9HEMI</name>
<dbReference type="EMBL" id="CARXXK010000003">
    <property type="protein sequence ID" value="CAI6364405.1"/>
    <property type="molecule type" value="Genomic_DNA"/>
</dbReference>
<dbReference type="AlphaFoldDB" id="A0AAV0X7Z0"/>
<evidence type="ECO:0000313" key="1">
    <source>
        <dbReference type="EMBL" id="CAI6364405.1"/>
    </source>
</evidence>
<sequence>MFKVQRPTYNLPRLFGRVCQDAKKRPRLLRQACRDAENNPRLLLQVCRDTIKWSRFSSQFHRLGIPSQGLMGEVRQAAQATMIF</sequence>
<gene>
    <name evidence="1" type="ORF">MEUPH1_LOCUS19235</name>
</gene>
<evidence type="ECO:0000313" key="2">
    <source>
        <dbReference type="Proteomes" id="UP001160148"/>
    </source>
</evidence>
<proteinExistence type="predicted"/>
<keyword evidence="2" id="KW-1185">Reference proteome</keyword>
<comment type="caution">
    <text evidence="1">The sequence shown here is derived from an EMBL/GenBank/DDBJ whole genome shotgun (WGS) entry which is preliminary data.</text>
</comment>
<dbReference type="Proteomes" id="UP001160148">
    <property type="component" value="Unassembled WGS sequence"/>
</dbReference>